<dbReference type="AlphaFoldDB" id="A0A2T9JXF3"/>
<evidence type="ECO:0000259" key="2">
    <source>
        <dbReference type="Pfam" id="PF13439"/>
    </source>
</evidence>
<dbReference type="PANTHER" id="PTHR45947">
    <property type="entry name" value="SULFOQUINOVOSYL TRANSFERASE SQD2"/>
    <property type="match status" value="1"/>
</dbReference>
<dbReference type="Gene3D" id="3.40.50.2000">
    <property type="entry name" value="Glycogen Phosphorylase B"/>
    <property type="match status" value="2"/>
</dbReference>
<dbReference type="InterPro" id="IPR001296">
    <property type="entry name" value="Glyco_trans_1"/>
</dbReference>
<keyword evidence="4" id="KW-1185">Reference proteome</keyword>
<reference evidence="3 4" key="1">
    <citation type="submission" date="2018-04" db="EMBL/GenBank/DDBJ databases">
        <title>The genome sequence of Caulobacter sp. 744.</title>
        <authorList>
            <person name="Gao J."/>
            <person name="Sun J."/>
        </authorList>
    </citation>
    <scope>NUCLEOTIDE SEQUENCE [LARGE SCALE GENOMIC DNA]</scope>
    <source>
        <strain evidence="3 4">774</strain>
    </source>
</reference>
<feature type="domain" description="Glycosyltransferase subfamily 4-like N-terminal" evidence="2">
    <location>
        <begin position="16"/>
        <end position="153"/>
    </location>
</feature>
<dbReference type="PANTHER" id="PTHR45947:SF3">
    <property type="entry name" value="SULFOQUINOVOSYL TRANSFERASE SQD2"/>
    <property type="match status" value="1"/>
</dbReference>
<gene>
    <name evidence="3" type="ORF">DDF67_13360</name>
</gene>
<dbReference type="EMBL" id="QDKQ01000048">
    <property type="protein sequence ID" value="PVM88359.1"/>
    <property type="molecule type" value="Genomic_DNA"/>
</dbReference>
<sequence>MVQYKIGFPYVGDRFGGSNMSSLIMATALRDRGHDVTVFTHGPGRAHDEAAARGLKTELLPALSDIGGYERPDRARPEQLAAFPHCWRSIKRHGLDIIHTNDMTMLRTWALPSLASGSKLIAHWRTSSKASASIAGSLLPAKKIISVSGYSKAILPGWLQKKTTVEFNALETFWSAEQRAQAKKAVRERLNLPADAALVGVFGNLTRRKRAHVLADILHALPEPVAGRPVYGLACGGPVEPLDTEFDLKRQAYGLMDRLIAPGFVRPVYEWMAACDVILAPAEREPLARNILEAMALGVPVVASTDGGLVEVLRDGENGFLLAPRETDRWIEIVRRLLNDVELAERIAVAGQRTAETLSVANHARRIEDIYRAAIS</sequence>
<dbReference type="Proteomes" id="UP000245073">
    <property type="component" value="Unassembled WGS sequence"/>
</dbReference>
<proteinExistence type="predicted"/>
<dbReference type="Pfam" id="PF13439">
    <property type="entry name" value="Glyco_transf_4"/>
    <property type="match status" value="1"/>
</dbReference>
<organism evidence="3 4">
    <name type="scientific">Caulobacter endophyticus</name>
    <dbReference type="NCBI Taxonomy" id="2172652"/>
    <lineage>
        <taxon>Bacteria</taxon>
        <taxon>Pseudomonadati</taxon>
        <taxon>Pseudomonadota</taxon>
        <taxon>Alphaproteobacteria</taxon>
        <taxon>Caulobacterales</taxon>
        <taxon>Caulobacteraceae</taxon>
        <taxon>Caulobacter</taxon>
    </lineage>
</organism>
<accession>A0A2T9JXF3</accession>
<dbReference type="InterPro" id="IPR050194">
    <property type="entry name" value="Glycosyltransferase_grp1"/>
</dbReference>
<evidence type="ECO:0000313" key="4">
    <source>
        <dbReference type="Proteomes" id="UP000245073"/>
    </source>
</evidence>
<dbReference type="GO" id="GO:0016757">
    <property type="term" value="F:glycosyltransferase activity"/>
    <property type="evidence" value="ECO:0007669"/>
    <property type="project" value="InterPro"/>
</dbReference>
<feature type="domain" description="Glycosyl transferase family 1" evidence="1">
    <location>
        <begin position="184"/>
        <end position="352"/>
    </location>
</feature>
<dbReference type="Pfam" id="PF00534">
    <property type="entry name" value="Glycos_transf_1"/>
    <property type="match status" value="1"/>
</dbReference>
<evidence type="ECO:0000259" key="1">
    <source>
        <dbReference type="Pfam" id="PF00534"/>
    </source>
</evidence>
<comment type="caution">
    <text evidence="3">The sequence shown here is derived from an EMBL/GenBank/DDBJ whole genome shotgun (WGS) entry which is preliminary data.</text>
</comment>
<evidence type="ECO:0000313" key="3">
    <source>
        <dbReference type="EMBL" id="PVM88359.1"/>
    </source>
</evidence>
<protein>
    <submittedName>
        <fullName evidence="3">Uncharacterized protein</fullName>
    </submittedName>
</protein>
<name>A0A2T9JXF3_9CAUL</name>
<dbReference type="CDD" id="cd03801">
    <property type="entry name" value="GT4_PimA-like"/>
    <property type="match status" value="1"/>
</dbReference>
<dbReference type="SUPFAM" id="SSF53756">
    <property type="entry name" value="UDP-Glycosyltransferase/glycogen phosphorylase"/>
    <property type="match status" value="1"/>
</dbReference>
<dbReference type="InterPro" id="IPR028098">
    <property type="entry name" value="Glyco_trans_4-like_N"/>
</dbReference>